<name>A0A379MP42_9BACT</name>
<keyword evidence="5" id="KW-1185">Reference proteome</keyword>
<dbReference type="AlphaFoldDB" id="A0A379MP42"/>
<comment type="similarity">
    <text evidence="1">Belongs to the outer membrane factor (OMF) (TC 1.B.17) family.</text>
</comment>
<keyword evidence="2" id="KW-0175">Coiled coil</keyword>
<evidence type="ECO:0000256" key="3">
    <source>
        <dbReference type="SAM" id="SignalP"/>
    </source>
</evidence>
<evidence type="ECO:0000256" key="1">
    <source>
        <dbReference type="ARBA" id="ARBA00007613"/>
    </source>
</evidence>
<gene>
    <name evidence="4" type="ORF">NCTC11190_00512</name>
</gene>
<organism evidence="4 5">
    <name type="scientific">Rikenella microfusus</name>
    <dbReference type="NCBI Taxonomy" id="28139"/>
    <lineage>
        <taxon>Bacteria</taxon>
        <taxon>Pseudomonadati</taxon>
        <taxon>Bacteroidota</taxon>
        <taxon>Bacteroidia</taxon>
        <taxon>Bacteroidales</taxon>
        <taxon>Rikenellaceae</taxon>
        <taxon>Rikenella</taxon>
    </lineage>
</organism>
<dbReference type="SUPFAM" id="SSF56954">
    <property type="entry name" value="Outer membrane efflux proteins (OEP)"/>
    <property type="match status" value="1"/>
</dbReference>
<dbReference type="InterPro" id="IPR003423">
    <property type="entry name" value="OMP_efflux"/>
</dbReference>
<protein>
    <submittedName>
        <fullName evidence="4">Type I secretion outer membrane protein, TolC family</fullName>
    </submittedName>
</protein>
<dbReference type="EMBL" id="UGVL01000001">
    <property type="protein sequence ID" value="SUE33305.1"/>
    <property type="molecule type" value="Genomic_DNA"/>
</dbReference>
<dbReference type="PANTHER" id="PTHR30203:SF24">
    <property type="entry name" value="BLR4935 PROTEIN"/>
    <property type="match status" value="1"/>
</dbReference>
<dbReference type="InterPro" id="IPR010131">
    <property type="entry name" value="MdtP/NodT-like"/>
</dbReference>
<dbReference type="STRING" id="880526.GCA_000427365_00933"/>
<reference evidence="4 5" key="1">
    <citation type="submission" date="2018-06" db="EMBL/GenBank/DDBJ databases">
        <authorList>
            <consortium name="Pathogen Informatics"/>
            <person name="Doyle S."/>
        </authorList>
    </citation>
    <scope>NUCLEOTIDE SEQUENCE [LARGE SCALE GENOMIC DNA]</scope>
    <source>
        <strain evidence="4 5">NCTC11190</strain>
    </source>
</reference>
<feature type="chain" id="PRO_5016937290" evidence="3">
    <location>
        <begin position="23"/>
        <end position="390"/>
    </location>
</feature>
<proteinExistence type="inferred from homology"/>
<dbReference type="GO" id="GO:0015562">
    <property type="term" value="F:efflux transmembrane transporter activity"/>
    <property type="evidence" value="ECO:0007669"/>
    <property type="project" value="InterPro"/>
</dbReference>
<sequence>MNIFRFTIGAALTLATIGAAPAQTGDYASFLSDVASRSPQLAAAQKGHEATVRGLRTGLAPDDPEVGLEYYFAGETQYEISVEQAFDFPTVYHQRNKISKLGVSKAEQEYQAARRGVMAAVSDAYLNLNYASERITILTRRRDDIRQVVALYRQGVEAGRNTVMEMRNAQMLLTEIENSLTLAETEREEAAAALAQLNGGRKVSPQGYPRFDFTGTQDEFVRAALAADYELQAAAIDTLIAQRELKLSRNEWLPKLKVGYKAEIEGTKGTNALLAGISLPLWQNSGRTRHARSLGEAAKAQHAAVEASARTRLGSLYARYRSLSAALEVRLDDDSAQDYPDLLQSAAEAGNITSIDALMGLGEWYAMKDSQMALEYEVAAAGAAMALCLM</sequence>
<keyword evidence="3" id="KW-0732">Signal</keyword>
<dbReference type="Pfam" id="PF02321">
    <property type="entry name" value="OEP"/>
    <property type="match status" value="1"/>
</dbReference>
<dbReference type="Proteomes" id="UP000255233">
    <property type="component" value="Unassembled WGS sequence"/>
</dbReference>
<dbReference type="RefSeq" id="WP_027290687.1">
    <property type="nucleotide sequence ID" value="NZ_UGVL01000001.1"/>
</dbReference>
<evidence type="ECO:0000256" key="2">
    <source>
        <dbReference type="SAM" id="Coils"/>
    </source>
</evidence>
<feature type="signal peptide" evidence="3">
    <location>
        <begin position="1"/>
        <end position="22"/>
    </location>
</feature>
<evidence type="ECO:0000313" key="5">
    <source>
        <dbReference type="Proteomes" id="UP000255233"/>
    </source>
</evidence>
<dbReference type="Gene3D" id="1.20.1600.10">
    <property type="entry name" value="Outer membrane efflux proteins (OEP)"/>
    <property type="match status" value="1"/>
</dbReference>
<feature type="coiled-coil region" evidence="2">
    <location>
        <begin position="166"/>
        <end position="193"/>
    </location>
</feature>
<dbReference type="PANTHER" id="PTHR30203">
    <property type="entry name" value="OUTER MEMBRANE CATION EFFLUX PROTEIN"/>
    <property type="match status" value="1"/>
</dbReference>
<accession>A0A379MP42</accession>
<evidence type="ECO:0000313" key="4">
    <source>
        <dbReference type="EMBL" id="SUE33305.1"/>
    </source>
</evidence>